<name>A0A8J2UHG4_9BACT</name>
<comment type="caution">
    <text evidence="2">The sequence shown here is derived from an EMBL/GenBank/DDBJ whole genome shotgun (WGS) entry which is preliminary data.</text>
</comment>
<evidence type="ECO:0000259" key="1">
    <source>
        <dbReference type="PROSITE" id="PS51184"/>
    </source>
</evidence>
<gene>
    <name evidence="2" type="ORF">GCM10011511_45610</name>
</gene>
<evidence type="ECO:0000313" key="2">
    <source>
        <dbReference type="EMBL" id="GGB16670.1"/>
    </source>
</evidence>
<dbReference type="AlphaFoldDB" id="A0A8J2UHG4"/>
<dbReference type="PROSITE" id="PS51184">
    <property type="entry name" value="JMJC"/>
    <property type="match status" value="1"/>
</dbReference>
<dbReference type="PANTHER" id="PTHR12461:SF105">
    <property type="entry name" value="HYPOXIA-INDUCIBLE FACTOR 1-ALPHA INHIBITOR"/>
    <property type="match status" value="1"/>
</dbReference>
<sequence>MLQEKVQQSTFSKTAGSIDRRENLSRKELIKEYIEPSRPVILTDTANKWPGMGKVTPEFIKENYGHLKKKIKGVEYSFADLIDRVLVSSAENPAPYPFSINVEYYCPELRKEFKPEIVYSKIDRINHPLLPRFMMHGTEVYEIFVGGKGAAFPFLHIDELYLHNQATMLYGSKEFILYSPDQAPYMYPQPHNPKVSQVDAVNPDYERFPLFRETRPMRVTIYPGETLLFPTGWWHITQIHEPSISIGRCHLSHANWDAYVRDEAKVWRRKENATSSFMALAVLAYGKVLGKIMDIQESFVR</sequence>
<dbReference type="PANTHER" id="PTHR12461">
    <property type="entry name" value="HYPOXIA-INDUCIBLE FACTOR 1 ALPHA INHIBITOR-RELATED"/>
    <property type="match status" value="1"/>
</dbReference>
<keyword evidence="3" id="KW-1185">Reference proteome</keyword>
<dbReference type="Gene3D" id="2.60.120.650">
    <property type="entry name" value="Cupin"/>
    <property type="match status" value="1"/>
</dbReference>
<reference evidence="2" key="2">
    <citation type="submission" date="2020-09" db="EMBL/GenBank/DDBJ databases">
        <authorList>
            <person name="Sun Q."/>
            <person name="Zhou Y."/>
        </authorList>
    </citation>
    <scope>NUCLEOTIDE SEQUENCE</scope>
    <source>
        <strain evidence="2">CGMCC 1.15448</strain>
    </source>
</reference>
<dbReference type="SUPFAM" id="SSF51197">
    <property type="entry name" value="Clavaminate synthase-like"/>
    <property type="match status" value="1"/>
</dbReference>
<dbReference type="Proteomes" id="UP000607559">
    <property type="component" value="Unassembled WGS sequence"/>
</dbReference>
<accession>A0A8J2UHG4</accession>
<protein>
    <recommendedName>
        <fullName evidence="1">JmjC domain-containing protein</fullName>
    </recommendedName>
</protein>
<dbReference type="InterPro" id="IPR041667">
    <property type="entry name" value="Cupin_8"/>
</dbReference>
<organism evidence="2 3">
    <name type="scientific">Puia dinghuensis</name>
    <dbReference type="NCBI Taxonomy" id="1792502"/>
    <lineage>
        <taxon>Bacteria</taxon>
        <taxon>Pseudomonadati</taxon>
        <taxon>Bacteroidota</taxon>
        <taxon>Chitinophagia</taxon>
        <taxon>Chitinophagales</taxon>
        <taxon>Chitinophagaceae</taxon>
        <taxon>Puia</taxon>
    </lineage>
</organism>
<feature type="domain" description="JmjC" evidence="1">
    <location>
        <begin position="95"/>
        <end position="265"/>
    </location>
</feature>
<proteinExistence type="predicted"/>
<reference evidence="2" key="1">
    <citation type="journal article" date="2014" name="Int. J. Syst. Evol. Microbiol.">
        <title>Complete genome sequence of Corynebacterium casei LMG S-19264T (=DSM 44701T), isolated from a smear-ripened cheese.</title>
        <authorList>
            <consortium name="US DOE Joint Genome Institute (JGI-PGF)"/>
            <person name="Walter F."/>
            <person name="Albersmeier A."/>
            <person name="Kalinowski J."/>
            <person name="Ruckert C."/>
        </authorList>
    </citation>
    <scope>NUCLEOTIDE SEQUENCE</scope>
    <source>
        <strain evidence="2">CGMCC 1.15448</strain>
    </source>
</reference>
<dbReference type="EMBL" id="BMJC01000005">
    <property type="protein sequence ID" value="GGB16670.1"/>
    <property type="molecule type" value="Genomic_DNA"/>
</dbReference>
<dbReference type="InterPro" id="IPR003347">
    <property type="entry name" value="JmjC_dom"/>
</dbReference>
<dbReference type="RefSeq" id="WP_188936184.1">
    <property type="nucleotide sequence ID" value="NZ_BMJC01000005.1"/>
</dbReference>
<evidence type="ECO:0000313" key="3">
    <source>
        <dbReference type="Proteomes" id="UP000607559"/>
    </source>
</evidence>
<dbReference type="Pfam" id="PF13621">
    <property type="entry name" value="Cupin_8"/>
    <property type="match status" value="1"/>
</dbReference>